<dbReference type="CDD" id="cd03791">
    <property type="entry name" value="GT5_Glycogen_synthase_DULL1-like"/>
    <property type="match status" value="1"/>
</dbReference>
<proteinExistence type="inferred from homology"/>
<evidence type="ECO:0000256" key="9">
    <source>
        <dbReference type="ARBA" id="ARBA00023056"/>
    </source>
</evidence>
<dbReference type="InterPro" id="IPR001296">
    <property type="entry name" value="Glyco_trans_1"/>
</dbReference>
<evidence type="ECO:0000256" key="8">
    <source>
        <dbReference type="ARBA" id="ARBA00022679"/>
    </source>
</evidence>
<comment type="similarity">
    <text evidence="4 11">Belongs to the glycosyltransferase 1 family. Bacterial/plant glycogen synthase subfamily.</text>
</comment>
<keyword evidence="9 11" id="KW-0320">Glycogen biosynthesis</keyword>
<keyword evidence="15" id="KW-1185">Reference proteome</keyword>
<dbReference type="InterPro" id="IPR013534">
    <property type="entry name" value="Starch_synth_cat_dom"/>
</dbReference>
<dbReference type="EMBL" id="SNYK01000004">
    <property type="protein sequence ID" value="TDQ38439.1"/>
    <property type="molecule type" value="Genomic_DNA"/>
</dbReference>
<evidence type="ECO:0000256" key="10">
    <source>
        <dbReference type="ARBA" id="ARBA00031722"/>
    </source>
</evidence>
<keyword evidence="7 11" id="KW-0328">Glycosyltransferase</keyword>
<reference evidence="14 15" key="1">
    <citation type="submission" date="2019-03" db="EMBL/GenBank/DDBJ databases">
        <title>Genomic Encyclopedia of Type Strains, Phase IV (KMG-IV): sequencing the most valuable type-strain genomes for metagenomic binning, comparative biology and taxonomic classification.</title>
        <authorList>
            <person name="Goeker M."/>
        </authorList>
    </citation>
    <scope>NUCLEOTIDE SEQUENCE [LARGE SCALE GENOMIC DNA]</scope>
    <source>
        <strain evidence="14 15">DSM 28679</strain>
    </source>
</reference>
<comment type="catalytic activity">
    <reaction evidence="1 11">
        <text>[(1-&gt;4)-alpha-D-glucosyl](n) + ADP-alpha-D-glucose = [(1-&gt;4)-alpha-D-glucosyl](n+1) + ADP + H(+)</text>
        <dbReference type="Rhea" id="RHEA:18189"/>
        <dbReference type="Rhea" id="RHEA-COMP:9584"/>
        <dbReference type="Rhea" id="RHEA-COMP:9587"/>
        <dbReference type="ChEBI" id="CHEBI:15378"/>
        <dbReference type="ChEBI" id="CHEBI:15444"/>
        <dbReference type="ChEBI" id="CHEBI:57498"/>
        <dbReference type="ChEBI" id="CHEBI:456216"/>
        <dbReference type="EC" id="2.4.1.21"/>
    </reaction>
</comment>
<dbReference type="PANTHER" id="PTHR45825">
    <property type="entry name" value="GRANULE-BOUND STARCH SYNTHASE 1, CHLOROPLASTIC/AMYLOPLASTIC"/>
    <property type="match status" value="1"/>
</dbReference>
<organism evidence="14 15">
    <name type="scientific">Thiopseudomonas denitrificans</name>
    <dbReference type="NCBI Taxonomy" id="1501432"/>
    <lineage>
        <taxon>Bacteria</taxon>
        <taxon>Pseudomonadati</taxon>
        <taxon>Pseudomonadota</taxon>
        <taxon>Gammaproteobacteria</taxon>
        <taxon>Pseudomonadales</taxon>
        <taxon>Pseudomonadaceae</taxon>
        <taxon>Thiopseudomonas</taxon>
    </lineage>
</organism>
<dbReference type="NCBIfam" id="TIGR02095">
    <property type="entry name" value="glgA"/>
    <property type="match status" value="1"/>
</dbReference>
<dbReference type="Proteomes" id="UP000294575">
    <property type="component" value="Unassembled WGS sequence"/>
</dbReference>
<dbReference type="InterPro" id="IPR011835">
    <property type="entry name" value="GS/SS"/>
</dbReference>
<dbReference type="RefSeq" id="WP_101496162.1">
    <property type="nucleotide sequence ID" value="NZ_LNJZ01000005.1"/>
</dbReference>
<evidence type="ECO:0000256" key="4">
    <source>
        <dbReference type="ARBA" id="ARBA00010281"/>
    </source>
</evidence>
<sequence>MKILFATSEAHPLVKTGGLADVSGSLPVALAQLGHDVRLVLPAYQSVLEKYPEHEVLSHFAVGGAGRMLGVRVLAVWVPELERKVWLLDIPELFRRPGNPYLAADGKDWWDNGERFGTFSRAVAELAMNRAGLDWRADVVHANDWQTGLVPAFLREEYQPPRTLFTIHNMAYAGFFPRSLFDSLWLPWHWWSIEGVEFYGQLSMLKAGIQYADAVTTVSPGYAREICTEAFAYGFAGIMRETRRQGRLHGILNGIDTRYWNPATDPYLFANYTLDDGLAAGKRSNRQALLQQLGAPAATVAADLPLLGFIGRLVTQKGVDLILEVLPSLLQQGRVNLVCVGSGDAGFEQALRELAARFPEHAFVHIGYSEELAHQVEAGADIFLMPSRFEPCGLNQLYSLAYGTLPLVHHTGGLADTVVNASDENLAGKTATGFVFYDQSAHAMRSALEHALYVYSRPGLWQQMQRTAMEQSFSWAQSARAYADLYTKEH</sequence>
<evidence type="ECO:0000313" key="14">
    <source>
        <dbReference type="EMBL" id="TDQ38439.1"/>
    </source>
</evidence>
<gene>
    <name evidence="11" type="primary">glgA</name>
    <name evidence="14" type="ORF">DFQ45_10412</name>
</gene>
<accession>A0A4R6U1X3</accession>
<dbReference type="UniPathway" id="UPA00164"/>
<evidence type="ECO:0000256" key="11">
    <source>
        <dbReference type="HAMAP-Rule" id="MF_00484"/>
    </source>
</evidence>
<dbReference type="GO" id="GO:0009011">
    <property type="term" value="F:alpha-1,4-glucan glucosyltransferase (ADP-glucose donor) activity"/>
    <property type="evidence" value="ECO:0007669"/>
    <property type="project" value="UniProtKB-UniRule"/>
</dbReference>
<evidence type="ECO:0000256" key="2">
    <source>
        <dbReference type="ARBA" id="ARBA00002764"/>
    </source>
</evidence>
<feature type="binding site" evidence="11">
    <location>
        <position position="15"/>
    </location>
    <ligand>
        <name>ADP-alpha-D-glucose</name>
        <dbReference type="ChEBI" id="CHEBI:57498"/>
    </ligand>
</feature>
<evidence type="ECO:0000256" key="5">
    <source>
        <dbReference type="ARBA" id="ARBA00012588"/>
    </source>
</evidence>
<comment type="caution">
    <text evidence="14">The sequence shown here is derived from an EMBL/GenBank/DDBJ whole genome shotgun (WGS) entry which is preliminary data.</text>
</comment>
<dbReference type="Pfam" id="PF00534">
    <property type="entry name" value="Glycos_transf_1"/>
    <property type="match status" value="1"/>
</dbReference>
<evidence type="ECO:0000256" key="7">
    <source>
        <dbReference type="ARBA" id="ARBA00022676"/>
    </source>
</evidence>
<evidence type="ECO:0000313" key="15">
    <source>
        <dbReference type="Proteomes" id="UP000294575"/>
    </source>
</evidence>
<keyword evidence="8 11" id="KW-0808">Transferase</keyword>
<comment type="pathway">
    <text evidence="3 11">Glycan biosynthesis; glycogen biosynthesis.</text>
</comment>
<dbReference type="HAMAP" id="MF_00484">
    <property type="entry name" value="Glycogen_synth"/>
    <property type="match status" value="1"/>
</dbReference>
<evidence type="ECO:0000256" key="6">
    <source>
        <dbReference type="ARBA" id="ARBA00019935"/>
    </source>
</evidence>
<feature type="domain" description="Glycosyl transferase family 1" evidence="12">
    <location>
        <begin position="303"/>
        <end position="451"/>
    </location>
</feature>
<dbReference type="AlphaFoldDB" id="A0A4R6U1X3"/>
<dbReference type="Pfam" id="PF08323">
    <property type="entry name" value="Glyco_transf_5"/>
    <property type="match status" value="1"/>
</dbReference>
<evidence type="ECO:0000259" key="13">
    <source>
        <dbReference type="Pfam" id="PF08323"/>
    </source>
</evidence>
<evidence type="ECO:0000256" key="1">
    <source>
        <dbReference type="ARBA" id="ARBA00001478"/>
    </source>
</evidence>
<feature type="domain" description="Starch synthase catalytic" evidence="13">
    <location>
        <begin position="2"/>
        <end position="241"/>
    </location>
</feature>
<dbReference type="SUPFAM" id="SSF53756">
    <property type="entry name" value="UDP-Glycosyltransferase/glycogen phosphorylase"/>
    <property type="match status" value="1"/>
</dbReference>
<name>A0A4R6U1X3_9GAMM</name>
<dbReference type="GO" id="GO:0005978">
    <property type="term" value="P:glycogen biosynthetic process"/>
    <property type="evidence" value="ECO:0007669"/>
    <property type="project" value="UniProtKB-UniRule"/>
</dbReference>
<evidence type="ECO:0000256" key="3">
    <source>
        <dbReference type="ARBA" id="ARBA00004964"/>
    </source>
</evidence>
<protein>
    <recommendedName>
        <fullName evidence="6 11">Glycogen synthase</fullName>
        <ecNumber evidence="5 11">2.4.1.21</ecNumber>
    </recommendedName>
    <alternativeName>
        <fullName evidence="10 11">Starch [bacterial glycogen] synthase</fullName>
    </alternativeName>
</protein>
<dbReference type="OrthoDB" id="9808590at2"/>
<dbReference type="GO" id="GO:0004373">
    <property type="term" value="F:alpha-1,4-glucan glucosyltransferase (UDP-glucose donor) activity"/>
    <property type="evidence" value="ECO:0007669"/>
    <property type="project" value="InterPro"/>
</dbReference>
<evidence type="ECO:0000259" key="12">
    <source>
        <dbReference type="Pfam" id="PF00534"/>
    </source>
</evidence>
<comment type="function">
    <text evidence="2 11">Synthesizes alpha-1,4-glucan chains using ADP-glucose.</text>
</comment>
<dbReference type="NCBIfam" id="NF001899">
    <property type="entry name" value="PRK00654.1-2"/>
    <property type="match status" value="1"/>
</dbReference>
<dbReference type="EC" id="2.4.1.21" evidence="5 11"/>
<dbReference type="Gene3D" id="3.40.50.2000">
    <property type="entry name" value="Glycogen Phosphorylase B"/>
    <property type="match status" value="2"/>
</dbReference>
<dbReference type="PANTHER" id="PTHR45825:SF11">
    <property type="entry name" value="ALPHA AMYLASE DOMAIN-CONTAINING PROTEIN"/>
    <property type="match status" value="1"/>
</dbReference>